<dbReference type="Proteomes" id="UP001432027">
    <property type="component" value="Unassembled WGS sequence"/>
</dbReference>
<organism evidence="2 3">
    <name type="scientific">Pristionchus entomophagus</name>
    <dbReference type="NCBI Taxonomy" id="358040"/>
    <lineage>
        <taxon>Eukaryota</taxon>
        <taxon>Metazoa</taxon>
        <taxon>Ecdysozoa</taxon>
        <taxon>Nematoda</taxon>
        <taxon>Chromadorea</taxon>
        <taxon>Rhabditida</taxon>
        <taxon>Rhabditina</taxon>
        <taxon>Diplogasteromorpha</taxon>
        <taxon>Diplogasteroidea</taxon>
        <taxon>Neodiplogasteridae</taxon>
        <taxon>Pristionchus</taxon>
    </lineage>
</organism>
<dbReference type="EMBL" id="BTSX01000006">
    <property type="protein sequence ID" value="GMT03663.1"/>
    <property type="molecule type" value="Genomic_DNA"/>
</dbReference>
<dbReference type="AlphaFoldDB" id="A0AAV5UAH4"/>
<evidence type="ECO:0000256" key="1">
    <source>
        <dbReference type="SAM" id="Coils"/>
    </source>
</evidence>
<keyword evidence="3" id="KW-1185">Reference proteome</keyword>
<feature type="non-terminal residue" evidence="2">
    <location>
        <position position="1"/>
    </location>
</feature>
<keyword evidence="1" id="KW-0175">Coiled coil</keyword>
<gene>
    <name evidence="2" type="ORF">PENTCL1PPCAC_25837</name>
</gene>
<evidence type="ECO:0008006" key="4">
    <source>
        <dbReference type="Google" id="ProtNLM"/>
    </source>
</evidence>
<sequence>QIMANIDWLIGEPLSATSFRQLTSSKKQQHQLFESLKMIDVIAPPLVGKDCNTAFYHKVLRSKFGIGQKELARIGATSSDSGTRRTVMSGGGAALTSHLGLPTRMDFWNAMKAVGAFYDFEHVYYVNHDALEAVASSIALQPMVLDDRTARFGLLYSNRAMYDCALYSKSEIDALVATDQVLATNLRTLFENDSMELDLLARINTRQLQESKLLHFEHFTRVQLQEYFDIDEAMCCWIITQLITHGVIKEQRVSNVKLAVNWSERTENLQWTSTSDASIEITSWYGLQTLEFASDISPWLLRTELCELGEQSEEDGSRVAQELFNALLQQNVLQREELLAYRKTGPLNCSMMPSTLADPVLNFLSHHFSYTFVRGVLLEACAESEKAHISRERKYPTKKVMLSANTHQELFDELCRLEIISPSRITSRHFEIIDYSDFPYYDKQELEHFIYARRLKLRDDIQMFKLVPFVEFLQERRTVVTGEMEALMDLGMTAAVSLKKLSTAQKIGGALSQCFRFLVDNRQMLMKCITFAIGTVLAMKGLGEAMGGINTDEFGEKAFAFIAAAGAQYQQFEMNAPREVSQKLHEAASTALGAIEWVQGKIGQGIEFVGAMMMGGFAMTTGAFVSGIDWMDRTVVTRVTGLGIHQCMSYLFERCRALFGSSEYYHQCRMATHTIVSRAPANDTKGEYRIIRMFDNITESAAERSREVKAIEQKLIDQTIVVARKVKAEVMSRLIPSPSLCFSELSKYLSSLENYRWFEAELTLCIQWAKMGALRALTETGRINEFDWETVKYAAVVAAYSALLNDCEDENNQRNKAEREEEEENLESLITDVVELKITDLFTTPLVNFVRCIIAEHVECKVSEPHQKLLDADIAKAARELRRANPNVWLEMLQRNSHVSRVHGLISKLFHDIASHPKSDLCVELSTSIGQLIRLCIIHRLPMPFEPCFSVICRVYGHRGKQLELDAQTRWKNDPTKPFILLSEADYSQWKSMFNSRECVYLFETMREHNMPVC</sequence>
<protein>
    <recommendedName>
        <fullName evidence="4">Vacuolar protein sorting-associated protein 8 central domain-containing protein</fullName>
    </recommendedName>
</protein>
<feature type="coiled-coil region" evidence="1">
    <location>
        <begin position="800"/>
        <end position="839"/>
    </location>
</feature>
<reference evidence="2" key="1">
    <citation type="submission" date="2023-10" db="EMBL/GenBank/DDBJ databases">
        <title>Genome assembly of Pristionchus species.</title>
        <authorList>
            <person name="Yoshida K."/>
            <person name="Sommer R.J."/>
        </authorList>
    </citation>
    <scope>NUCLEOTIDE SEQUENCE</scope>
    <source>
        <strain evidence="2">RS0144</strain>
    </source>
</reference>
<evidence type="ECO:0000313" key="3">
    <source>
        <dbReference type="Proteomes" id="UP001432027"/>
    </source>
</evidence>
<name>A0AAV5UAH4_9BILA</name>
<proteinExistence type="predicted"/>
<evidence type="ECO:0000313" key="2">
    <source>
        <dbReference type="EMBL" id="GMT03663.1"/>
    </source>
</evidence>
<accession>A0AAV5UAH4</accession>
<comment type="caution">
    <text evidence="2">The sequence shown here is derived from an EMBL/GenBank/DDBJ whole genome shotgun (WGS) entry which is preliminary data.</text>
</comment>